<evidence type="ECO:0000313" key="21">
    <source>
        <dbReference type="EMBL" id="KAH0434651.1"/>
    </source>
</evidence>
<dbReference type="GO" id="GO:0046656">
    <property type="term" value="P:folic acid biosynthetic process"/>
    <property type="evidence" value="ECO:0007669"/>
    <property type="project" value="UniProtKB-KW"/>
</dbReference>
<dbReference type="GO" id="GO:0009507">
    <property type="term" value="C:chloroplast"/>
    <property type="evidence" value="ECO:0007669"/>
    <property type="project" value="UniProtKB-SubCell"/>
</dbReference>
<comment type="caution">
    <text evidence="21">The sequence shown here is derived from an EMBL/GenBank/DDBJ whole genome shotgun (WGS) entry which is preliminary data.</text>
</comment>
<dbReference type="Gene3D" id="3.40.50.880">
    <property type="match status" value="1"/>
</dbReference>
<dbReference type="InterPro" id="IPR050472">
    <property type="entry name" value="Anth_synth/Amidotransfase"/>
</dbReference>
<keyword evidence="11" id="KW-0822">Tryptophan biosynthesis</keyword>
<evidence type="ECO:0000256" key="7">
    <source>
        <dbReference type="ARBA" id="ARBA00013139"/>
    </source>
</evidence>
<dbReference type="PRINTS" id="PR00099">
    <property type="entry name" value="CPSGATASE"/>
</dbReference>
<comment type="pathway">
    <text evidence="3">Amino-acid biosynthesis; L-tryptophan biosynthesis; L-tryptophan from chorismate: step 1/5.</text>
</comment>
<keyword evidence="13" id="KW-0809">Transit peptide</keyword>
<evidence type="ECO:0000256" key="1">
    <source>
        <dbReference type="ARBA" id="ARBA00001000"/>
    </source>
</evidence>
<sequence>MTTMNRVLLLIIIKQQKVRSLLIDNYDSYTYNIYQELAVVNGVPPVVIHNDEWSWEHIQHFLYKENAFDNIVISPGPGSPACPKDIGVCLQILAQCEDIPILGVCLGHQALGYIYGAQVVHAPEPIHGRLSEIEHTGCELFNGIPSGRNSGFKVMRYHSLVIAAESLPRELVPMAWTTSEQTHSFLGTEQSDMSPTLQTNKLLQLGDLSASVSYVGYKDVTNSKINDRNKILMGVMHSTRPHFGVQFHPESIATSYRRQIFENFKKMTVNYGLRSTMHQEAKKCFSILKTLDSSNVTYVIQ</sequence>
<dbReference type="PROSITE" id="PS51273">
    <property type="entry name" value="GATASE_TYPE_1"/>
    <property type="match status" value="1"/>
</dbReference>
<evidence type="ECO:0000256" key="11">
    <source>
        <dbReference type="ARBA" id="ARBA00022822"/>
    </source>
</evidence>
<dbReference type="CDD" id="cd01743">
    <property type="entry name" value="GATase1_Anthranilate_Synthase"/>
    <property type="match status" value="1"/>
</dbReference>
<dbReference type="InterPro" id="IPR006221">
    <property type="entry name" value="TrpG/PapA_dom"/>
</dbReference>
<evidence type="ECO:0000256" key="14">
    <source>
        <dbReference type="ARBA" id="ARBA00022962"/>
    </source>
</evidence>
<dbReference type="Proteomes" id="UP000775213">
    <property type="component" value="Unassembled WGS sequence"/>
</dbReference>
<dbReference type="GO" id="GO:0046820">
    <property type="term" value="F:4-amino-4-deoxychorismate synthase activity"/>
    <property type="evidence" value="ECO:0007669"/>
    <property type="project" value="UniProtKB-EC"/>
</dbReference>
<evidence type="ECO:0000256" key="5">
    <source>
        <dbReference type="ARBA" id="ARBA00005970"/>
    </source>
</evidence>
<evidence type="ECO:0000256" key="2">
    <source>
        <dbReference type="ARBA" id="ARBA00004229"/>
    </source>
</evidence>
<dbReference type="PANTHER" id="PTHR43418:SF4">
    <property type="entry name" value="MULTIFUNCTIONAL TRYPTOPHAN BIOSYNTHESIS PROTEIN"/>
    <property type="match status" value="1"/>
</dbReference>
<comment type="function">
    <text evidence="18">Bifunctional enzyme that catalyzes the biosynthesis of 4-amino-4-deoxychorismate (ADC) from chorismate and glutamine. In the first step, a glutamine amidotransferase generates ammonia that is channelled between the binding sites of glutamine and chorismate and used along with chorismate in the second step, catalyzed by aminodeoxychorismate synthase, to produce ADC. Required for the synthesis of 4-aminobenzoate (PABA), an important component in tetrahydrofolate biosynthesis. Does not possess ADC lyase activity.</text>
</comment>
<evidence type="ECO:0000256" key="4">
    <source>
        <dbReference type="ARBA" id="ARBA00005009"/>
    </source>
</evidence>
<evidence type="ECO:0000256" key="18">
    <source>
        <dbReference type="ARBA" id="ARBA00060092"/>
    </source>
</evidence>
<comment type="subcellular location">
    <subcellularLocation>
        <location evidence="2">Plastid</location>
        <location evidence="2">Chloroplast</location>
    </subcellularLocation>
</comment>
<dbReference type="Pfam" id="PF00117">
    <property type="entry name" value="GATase"/>
    <property type="match status" value="2"/>
</dbReference>
<name>A0AAV7FL67_DENCH</name>
<dbReference type="GO" id="GO:0005829">
    <property type="term" value="C:cytosol"/>
    <property type="evidence" value="ECO:0007669"/>
    <property type="project" value="TreeGrafter"/>
</dbReference>
<accession>A0AAV7FL67</accession>
<keyword evidence="8" id="KW-0150">Chloroplast</keyword>
<evidence type="ECO:0000256" key="17">
    <source>
        <dbReference type="ARBA" id="ARBA00031904"/>
    </source>
</evidence>
<gene>
    <name evidence="21" type="ORF">IEQ34_026780</name>
</gene>
<reference evidence="21 22" key="1">
    <citation type="journal article" date="2021" name="Hortic Res">
        <title>Chromosome-scale assembly of the Dendrobium chrysotoxum genome enhances the understanding of orchid evolution.</title>
        <authorList>
            <person name="Zhang Y."/>
            <person name="Zhang G.Q."/>
            <person name="Zhang D."/>
            <person name="Liu X.D."/>
            <person name="Xu X.Y."/>
            <person name="Sun W.H."/>
            <person name="Yu X."/>
            <person name="Zhu X."/>
            <person name="Wang Z.W."/>
            <person name="Zhao X."/>
            <person name="Zhong W.Y."/>
            <person name="Chen H."/>
            <person name="Yin W.L."/>
            <person name="Huang T."/>
            <person name="Niu S.C."/>
            <person name="Liu Z.J."/>
        </authorList>
    </citation>
    <scope>NUCLEOTIDE SEQUENCE [LARGE SCALE GENOMIC DNA]</scope>
    <source>
        <strain evidence="21">Lindl</strain>
    </source>
</reference>
<evidence type="ECO:0000256" key="12">
    <source>
        <dbReference type="ARBA" id="ARBA00022909"/>
    </source>
</evidence>
<evidence type="ECO:0000256" key="3">
    <source>
        <dbReference type="ARBA" id="ARBA00004873"/>
    </source>
</evidence>
<comment type="catalytic activity">
    <reaction evidence="1">
        <text>chorismate + L-glutamine = 4-amino-4-deoxychorismate + L-glutamate</text>
        <dbReference type="Rhea" id="RHEA:11672"/>
        <dbReference type="ChEBI" id="CHEBI:29748"/>
        <dbReference type="ChEBI" id="CHEBI:29985"/>
        <dbReference type="ChEBI" id="CHEBI:58359"/>
        <dbReference type="ChEBI" id="CHEBI:58406"/>
        <dbReference type="EC" id="2.6.1.85"/>
    </reaction>
</comment>
<evidence type="ECO:0000256" key="9">
    <source>
        <dbReference type="ARBA" id="ARBA00022640"/>
    </source>
</evidence>
<evidence type="ECO:0000256" key="8">
    <source>
        <dbReference type="ARBA" id="ARBA00022528"/>
    </source>
</evidence>
<evidence type="ECO:0000256" key="13">
    <source>
        <dbReference type="ARBA" id="ARBA00022946"/>
    </source>
</evidence>
<evidence type="ECO:0000313" key="22">
    <source>
        <dbReference type="Proteomes" id="UP000775213"/>
    </source>
</evidence>
<dbReference type="SUPFAM" id="SSF52317">
    <property type="entry name" value="Class I glutamine amidotransferase-like"/>
    <property type="match status" value="1"/>
</dbReference>
<evidence type="ECO:0000259" key="20">
    <source>
        <dbReference type="Pfam" id="PF00117"/>
    </source>
</evidence>
<feature type="domain" description="Glutamine amidotransferase" evidence="20">
    <location>
        <begin position="21"/>
        <end position="181"/>
    </location>
</feature>
<comment type="pathway">
    <text evidence="4">Cofactor biosynthesis; tetrahydrofolate biosynthesis; 4-aminobenzoate from chorismate: step 1/2.</text>
</comment>
<dbReference type="InterPro" id="IPR017926">
    <property type="entry name" value="GATASE"/>
</dbReference>
<dbReference type="EC" id="2.6.1.85" evidence="7"/>
<dbReference type="AlphaFoldDB" id="A0AAV7FL67"/>
<keyword evidence="11" id="KW-0028">Amino-acid biosynthesis</keyword>
<dbReference type="EC" id="4.1.3.27" evidence="6"/>
<evidence type="ECO:0000256" key="6">
    <source>
        <dbReference type="ARBA" id="ARBA00012266"/>
    </source>
</evidence>
<dbReference type="InterPro" id="IPR029062">
    <property type="entry name" value="Class_I_gatase-like"/>
</dbReference>
<keyword evidence="22" id="KW-1185">Reference proteome</keyword>
<feature type="domain" description="Glutamine amidotransferase" evidence="20">
    <location>
        <begin position="223"/>
        <end position="264"/>
    </location>
</feature>
<dbReference type="PRINTS" id="PR00096">
    <property type="entry name" value="GATASE"/>
</dbReference>
<evidence type="ECO:0000256" key="10">
    <source>
        <dbReference type="ARBA" id="ARBA00022679"/>
    </source>
</evidence>
<keyword evidence="10" id="KW-0808">Transferase</keyword>
<evidence type="ECO:0000256" key="15">
    <source>
        <dbReference type="ARBA" id="ARBA00023268"/>
    </source>
</evidence>
<evidence type="ECO:0000256" key="19">
    <source>
        <dbReference type="ARBA" id="ARBA00078510"/>
    </source>
</evidence>
<keyword evidence="14" id="KW-0315">Glutamine amidotransferase</keyword>
<evidence type="ECO:0000256" key="16">
    <source>
        <dbReference type="ARBA" id="ARBA00031329"/>
    </source>
</evidence>
<organism evidence="21 22">
    <name type="scientific">Dendrobium chrysotoxum</name>
    <name type="common">Orchid</name>
    <dbReference type="NCBI Taxonomy" id="161865"/>
    <lineage>
        <taxon>Eukaryota</taxon>
        <taxon>Viridiplantae</taxon>
        <taxon>Streptophyta</taxon>
        <taxon>Embryophyta</taxon>
        <taxon>Tracheophyta</taxon>
        <taxon>Spermatophyta</taxon>
        <taxon>Magnoliopsida</taxon>
        <taxon>Liliopsida</taxon>
        <taxon>Asparagales</taxon>
        <taxon>Orchidaceae</taxon>
        <taxon>Epidendroideae</taxon>
        <taxon>Malaxideae</taxon>
        <taxon>Dendrobiinae</taxon>
        <taxon>Dendrobium</taxon>
    </lineage>
</organism>
<dbReference type="GO" id="GO:0004049">
    <property type="term" value="F:anthranilate synthase activity"/>
    <property type="evidence" value="ECO:0007669"/>
    <property type="project" value="UniProtKB-EC"/>
</dbReference>
<comment type="similarity">
    <text evidence="5">In the C-terminal section; belongs to the anthranilate synthase component I family.</text>
</comment>
<dbReference type="FunFam" id="3.40.50.880:FF:000072">
    <property type="entry name" value="Aminodeoxychorismate synthase, chloroplastic"/>
    <property type="match status" value="1"/>
</dbReference>
<keyword evidence="11" id="KW-0057">Aromatic amino acid biosynthesis</keyword>
<dbReference type="EMBL" id="JAGFBR010000785">
    <property type="protein sequence ID" value="KAH0434651.1"/>
    <property type="molecule type" value="Genomic_DNA"/>
</dbReference>
<keyword evidence="15" id="KW-0511">Multifunctional enzyme</keyword>
<keyword evidence="9" id="KW-0934">Plastid</keyword>
<keyword evidence="12" id="KW-0289">Folate biosynthesis</keyword>
<dbReference type="PANTHER" id="PTHR43418">
    <property type="entry name" value="MULTIFUNCTIONAL TRYPTOPHAN BIOSYNTHESIS PROTEIN-RELATED"/>
    <property type="match status" value="1"/>
</dbReference>
<protein>
    <recommendedName>
        <fullName evidence="17">p-aminobenzoic acid synthase</fullName>
        <ecNumber evidence="7">2.6.1.85</ecNumber>
        <ecNumber evidence="6">4.1.3.27</ecNumber>
    </recommendedName>
    <alternativeName>
        <fullName evidence="16 19">Para-aminobenzoate synthase</fullName>
    </alternativeName>
</protein>
<dbReference type="GO" id="GO:0000162">
    <property type="term" value="P:L-tryptophan biosynthetic process"/>
    <property type="evidence" value="ECO:0007669"/>
    <property type="project" value="UniProtKB-KW"/>
</dbReference>
<proteinExistence type="inferred from homology"/>
<dbReference type="PRINTS" id="PR00097">
    <property type="entry name" value="ANTSNTHASEII"/>
</dbReference>